<reference evidence="1 2" key="1">
    <citation type="journal article" date="2019" name="Commun. Biol.">
        <title>The bagworm genome reveals a unique fibroin gene that provides high tensile strength.</title>
        <authorList>
            <person name="Kono N."/>
            <person name="Nakamura H."/>
            <person name="Ohtoshi R."/>
            <person name="Tomita M."/>
            <person name="Numata K."/>
            <person name="Arakawa K."/>
        </authorList>
    </citation>
    <scope>NUCLEOTIDE SEQUENCE [LARGE SCALE GENOMIC DNA]</scope>
</reference>
<evidence type="ECO:0000313" key="2">
    <source>
        <dbReference type="Proteomes" id="UP000299102"/>
    </source>
</evidence>
<comment type="caution">
    <text evidence="1">The sequence shown here is derived from an EMBL/GenBank/DDBJ whole genome shotgun (WGS) entry which is preliminary data.</text>
</comment>
<accession>A0A4C1ZRX0</accession>
<dbReference type="EMBL" id="BGZK01002041">
    <property type="protein sequence ID" value="GBP89894.1"/>
    <property type="molecule type" value="Genomic_DNA"/>
</dbReference>
<gene>
    <name evidence="1" type="ORF">EVAR_61172_1</name>
</gene>
<sequence>MFQRPRPPASELHYENFKRHVRWPVTNGPSKHAADEGAGPQGCFGVGYMSDCAFLMSNVYTRVGVGEFEWYREA</sequence>
<keyword evidence="2" id="KW-1185">Reference proteome</keyword>
<protein>
    <submittedName>
        <fullName evidence="1">Uncharacterized protein</fullName>
    </submittedName>
</protein>
<evidence type="ECO:0000313" key="1">
    <source>
        <dbReference type="EMBL" id="GBP89894.1"/>
    </source>
</evidence>
<proteinExistence type="predicted"/>
<name>A0A4C1ZRX0_EUMVA</name>
<dbReference type="AlphaFoldDB" id="A0A4C1ZRX0"/>
<organism evidence="1 2">
    <name type="scientific">Eumeta variegata</name>
    <name type="common">Bagworm moth</name>
    <name type="synonym">Eumeta japonica</name>
    <dbReference type="NCBI Taxonomy" id="151549"/>
    <lineage>
        <taxon>Eukaryota</taxon>
        <taxon>Metazoa</taxon>
        <taxon>Ecdysozoa</taxon>
        <taxon>Arthropoda</taxon>
        <taxon>Hexapoda</taxon>
        <taxon>Insecta</taxon>
        <taxon>Pterygota</taxon>
        <taxon>Neoptera</taxon>
        <taxon>Endopterygota</taxon>
        <taxon>Lepidoptera</taxon>
        <taxon>Glossata</taxon>
        <taxon>Ditrysia</taxon>
        <taxon>Tineoidea</taxon>
        <taxon>Psychidae</taxon>
        <taxon>Oiketicinae</taxon>
        <taxon>Eumeta</taxon>
    </lineage>
</organism>
<dbReference type="Proteomes" id="UP000299102">
    <property type="component" value="Unassembled WGS sequence"/>
</dbReference>